<comment type="caution">
    <text evidence="4">The sequence shown here is derived from an EMBL/GenBank/DDBJ whole genome shotgun (WGS) entry which is preliminary data.</text>
</comment>
<evidence type="ECO:0000313" key="4">
    <source>
        <dbReference type="EMBL" id="MCK8785849.1"/>
    </source>
</evidence>
<feature type="compositionally biased region" description="Pro residues" evidence="1">
    <location>
        <begin position="316"/>
        <end position="332"/>
    </location>
</feature>
<dbReference type="Pfam" id="PF10030">
    <property type="entry name" value="DUF2272"/>
    <property type="match status" value="1"/>
</dbReference>
<dbReference type="PROSITE" id="PS51257">
    <property type="entry name" value="PROKAR_LIPOPROTEIN"/>
    <property type="match status" value="1"/>
</dbReference>
<reference evidence="4" key="1">
    <citation type="submission" date="2022-04" db="EMBL/GenBank/DDBJ databases">
        <title>Roseomonas acroporae sp. nov., isolated from coral Acropora digitifera.</title>
        <authorList>
            <person name="Sun H."/>
        </authorList>
    </citation>
    <scope>NUCLEOTIDE SEQUENCE</scope>
    <source>
        <strain evidence="4">NAR14</strain>
    </source>
</reference>
<feature type="domain" description="DUF2272" evidence="3">
    <location>
        <begin position="126"/>
        <end position="251"/>
    </location>
</feature>
<feature type="compositionally biased region" description="Low complexity" evidence="1">
    <location>
        <begin position="333"/>
        <end position="351"/>
    </location>
</feature>
<dbReference type="InterPro" id="IPR019262">
    <property type="entry name" value="DUF2272"/>
</dbReference>
<accession>A0A9X2BXD8</accession>
<dbReference type="EMBL" id="JALPRX010000068">
    <property type="protein sequence ID" value="MCK8785849.1"/>
    <property type="molecule type" value="Genomic_DNA"/>
</dbReference>
<sequence length="351" mass="36450">MRALLSLLLLPALLLACASPPSATPGTAVPIGGLRGAVLRVSVEEWQAWGRLTVDGWVPYLPPGQEAAPENYTRILGYWGAVPDGPGVIAQHRRNYASMREELAEAADLQGGRSAMGVSISFWGVPFWSAAFISHVMLTAGVPDFPLSSAHARYIDILLARYLRDPDGAAFVPHDIDEFAPRPGDLLCADRSGNPIQRWQERLAQAGRPRPMHCDVIVANAGGVAEAIGGNVLDAVVKRRFPTDAAGHVLQAPLGEPAFFVVLEDRLDRVDAPLPTLLRAPSPSGPAAAPGPPEPGPSPAPETGAPETGASAPGPGTSPAPSPPAGPEPAPLPAAARRPAAPAVPSALASR</sequence>
<evidence type="ECO:0000259" key="3">
    <source>
        <dbReference type="Pfam" id="PF10030"/>
    </source>
</evidence>
<feature type="region of interest" description="Disordered" evidence="1">
    <location>
        <begin position="275"/>
        <end position="351"/>
    </location>
</feature>
<protein>
    <submittedName>
        <fullName evidence="4">DUF2272 domain-containing protein</fullName>
    </submittedName>
</protein>
<keyword evidence="2" id="KW-0732">Signal</keyword>
<proteinExistence type="predicted"/>
<feature type="signal peptide" evidence="2">
    <location>
        <begin position="1"/>
        <end position="23"/>
    </location>
</feature>
<dbReference type="AlphaFoldDB" id="A0A9X2BXD8"/>
<name>A0A9X2BXD8_9PROT</name>
<keyword evidence="5" id="KW-1185">Reference proteome</keyword>
<evidence type="ECO:0000256" key="2">
    <source>
        <dbReference type="SAM" id="SignalP"/>
    </source>
</evidence>
<organism evidence="4 5">
    <name type="scientific">Roseomonas acroporae</name>
    <dbReference type="NCBI Taxonomy" id="2937791"/>
    <lineage>
        <taxon>Bacteria</taxon>
        <taxon>Pseudomonadati</taxon>
        <taxon>Pseudomonadota</taxon>
        <taxon>Alphaproteobacteria</taxon>
        <taxon>Acetobacterales</taxon>
        <taxon>Roseomonadaceae</taxon>
        <taxon>Roseomonas</taxon>
    </lineage>
</organism>
<feature type="chain" id="PRO_5040721675" evidence="2">
    <location>
        <begin position="24"/>
        <end position="351"/>
    </location>
</feature>
<feature type="compositionally biased region" description="Pro residues" evidence="1">
    <location>
        <begin position="289"/>
        <end position="300"/>
    </location>
</feature>
<gene>
    <name evidence="4" type="ORF">M0638_15830</name>
</gene>
<feature type="compositionally biased region" description="Low complexity" evidence="1">
    <location>
        <begin position="301"/>
        <end position="315"/>
    </location>
</feature>
<evidence type="ECO:0000313" key="5">
    <source>
        <dbReference type="Proteomes" id="UP001139516"/>
    </source>
</evidence>
<dbReference type="Proteomes" id="UP001139516">
    <property type="component" value="Unassembled WGS sequence"/>
</dbReference>
<dbReference type="RefSeq" id="WP_248667963.1">
    <property type="nucleotide sequence ID" value="NZ_JALPRX010000068.1"/>
</dbReference>
<evidence type="ECO:0000256" key="1">
    <source>
        <dbReference type="SAM" id="MobiDB-lite"/>
    </source>
</evidence>